<dbReference type="SUPFAM" id="SSF52172">
    <property type="entry name" value="CheY-like"/>
    <property type="match status" value="1"/>
</dbReference>
<keyword evidence="1" id="KW-0597">Phosphoprotein</keyword>
<feature type="domain" description="Response regulatory" evidence="2">
    <location>
        <begin position="4"/>
        <end position="115"/>
    </location>
</feature>
<dbReference type="Gene3D" id="3.40.50.2300">
    <property type="match status" value="1"/>
</dbReference>
<sequence length="237" mass="26779">MHLRCIAVDDEPLALDLLEDNIRQVPFLELVAKCADAFEAIKVLQETTVDLIFLDIQMPGLTGLQFIQSLSHKPMIVLITAYEKYALEGFELDVTDYLVKPVSLPRFIKACNKARELYQLKNQQIPAAPGTTPEFFFVNSDYSLLKINIADIIWIEALKDYIRIHLTGAAKPVVTRMPLKQVEEQLPPARFIRIHKSYIIAVAHITAIRKNSVFIGTMELPVGDNYRETVAALTGTR</sequence>
<name>A0A6B9ZBZ0_9BACT</name>
<evidence type="ECO:0000259" key="2">
    <source>
        <dbReference type="PROSITE" id="PS50110"/>
    </source>
</evidence>
<dbReference type="GO" id="GO:0003677">
    <property type="term" value="F:DNA binding"/>
    <property type="evidence" value="ECO:0007669"/>
    <property type="project" value="InterPro"/>
</dbReference>
<dbReference type="Proteomes" id="UP000476411">
    <property type="component" value="Chromosome"/>
</dbReference>
<dbReference type="PANTHER" id="PTHR37299">
    <property type="entry name" value="TRANSCRIPTIONAL REGULATOR-RELATED"/>
    <property type="match status" value="1"/>
</dbReference>
<dbReference type="SMART" id="SM00448">
    <property type="entry name" value="REC"/>
    <property type="match status" value="1"/>
</dbReference>
<evidence type="ECO:0000313" key="4">
    <source>
        <dbReference type="EMBL" id="QHS59636.1"/>
    </source>
</evidence>
<dbReference type="InterPro" id="IPR001789">
    <property type="entry name" value="Sig_transdc_resp-reg_receiver"/>
</dbReference>
<dbReference type="RefSeq" id="WP_162331331.1">
    <property type="nucleotide sequence ID" value="NZ_CP048113.1"/>
</dbReference>
<evidence type="ECO:0000256" key="1">
    <source>
        <dbReference type="PROSITE-ProRule" id="PRU00169"/>
    </source>
</evidence>
<protein>
    <submittedName>
        <fullName evidence="4">Response regulator transcription factor</fullName>
    </submittedName>
</protein>
<dbReference type="GO" id="GO:0000156">
    <property type="term" value="F:phosphorelay response regulator activity"/>
    <property type="evidence" value="ECO:0007669"/>
    <property type="project" value="InterPro"/>
</dbReference>
<dbReference type="Pfam" id="PF00072">
    <property type="entry name" value="Response_reg"/>
    <property type="match status" value="1"/>
</dbReference>
<dbReference type="PROSITE" id="PS50110">
    <property type="entry name" value="RESPONSE_REGULATORY"/>
    <property type="match status" value="1"/>
</dbReference>
<dbReference type="Gene3D" id="2.40.50.1020">
    <property type="entry name" value="LytTr DNA-binding domain"/>
    <property type="match status" value="1"/>
</dbReference>
<evidence type="ECO:0000259" key="3">
    <source>
        <dbReference type="PROSITE" id="PS50930"/>
    </source>
</evidence>
<dbReference type="InterPro" id="IPR011006">
    <property type="entry name" value="CheY-like_superfamily"/>
</dbReference>
<feature type="modified residue" description="4-aspartylphosphate" evidence="1">
    <location>
        <position position="55"/>
    </location>
</feature>
<keyword evidence="5" id="KW-1185">Reference proteome</keyword>
<dbReference type="SMART" id="SM00850">
    <property type="entry name" value="LytTR"/>
    <property type="match status" value="1"/>
</dbReference>
<accession>A0A6B9ZBZ0</accession>
<dbReference type="PANTHER" id="PTHR37299:SF1">
    <property type="entry name" value="STAGE 0 SPORULATION PROTEIN A HOMOLOG"/>
    <property type="match status" value="1"/>
</dbReference>
<proteinExistence type="predicted"/>
<dbReference type="KEGG" id="chih:GWR21_08540"/>
<organism evidence="4 5">
    <name type="scientific">Chitinophaga agri</name>
    <dbReference type="NCBI Taxonomy" id="2703787"/>
    <lineage>
        <taxon>Bacteria</taxon>
        <taxon>Pseudomonadati</taxon>
        <taxon>Bacteroidota</taxon>
        <taxon>Chitinophagia</taxon>
        <taxon>Chitinophagales</taxon>
        <taxon>Chitinophagaceae</taxon>
        <taxon>Chitinophaga</taxon>
    </lineage>
</organism>
<evidence type="ECO:0000313" key="5">
    <source>
        <dbReference type="Proteomes" id="UP000476411"/>
    </source>
</evidence>
<dbReference type="AlphaFoldDB" id="A0A6B9ZBZ0"/>
<dbReference type="InterPro" id="IPR007492">
    <property type="entry name" value="LytTR_DNA-bd_dom"/>
</dbReference>
<reference evidence="4 5" key="1">
    <citation type="submission" date="2020-01" db="EMBL/GenBank/DDBJ databases">
        <title>Complete genome sequence of Chitinophaga sp. H33E-04 isolated from quinoa roots.</title>
        <authorList>
            <person name="Weon H.-Y."/>
            <person name="Lee S.A."/>
        </authorList>
    </citation>
    <scope>NUCLEOTIDE SEQUENCE [LARGE SCALE GENOMIC DNA]</scope>
    <source>
        <strain evidence="4 5">H33E-04</strain>
    </source>
</reference>
<dbReference type="EMBL" id="CP048113">
    <property type="protein sequence ID" value="QHS59636.1"/>
    <property type="molecule type" value="Genomic_DNA"/>
</dbReference>
<gene>
    <name evidence="4" type="ORF">GWR21_08540</name>
</gene>
<dbReference type="InterPro" id="IPR046947">
    <property type="entry name" value="LytR-like"/>
</dbReference>
<dbReference type="Pfam" id="PF04397">
    <property type="entry name" value="LytTR"/>
    <property type="match status" value="1"/>
</dbReference>
<feature type="domain" description="HTH LytTR-type" evidence="3">
    <location>
        <begin position="136"/>
        <end position="210"/>
    </location>
</feature>
<dbReference type="PROSITE" id="PS50930">
    <property type="entry name" value="HTH_LYTTR"/>
    <property type="match status" value="1"/>
</dbReference>